<feature type="DNA-binding region" description="H-T-H motif" evidence="4">
    <location>
        <begin position="41"/>
        <end position="60"/>
    </location>
</feature>
<keyword evidence="1" id="KW-0805">Transcription regulation</keyword>
<protein>
    <submittedName>
        <fullName evidence="6">AcrR family transcriptional regulator</fullName>
    </submittedName>
</protein>
<keyword evidence="2 4" id="KW-0238">DNA-binding</keyword>
<evidence type="ECO:0000313" key="7">
    <source>
        <dbReference type="Proteomes" id="UP000537326"/>
    </source>
</evidence>
<dbReference type="GO" id="GO:0000976">
    <property type="term" value="F:transcription cis-regulatory region binding"/>
    <property type="evidence" value="ECO:0007669"/>
    <property type="project" value="TreeGrafter"/>
</dbReference>
<accession>A0A7Y9YFW2</accession>
<dbReference type="InterPro" id="IPR023772">
    <property type="entry name" value="DNA-bd_HTH_TetR-type_CS"/>
</dbReference>
<dbReference type="InterPro" id="IPR050109">
    <property type="entry name" value="HTH-type_TetR-like_transc_reg"/>
</dbReference>
<keyword evidence="3" id="KW-0804">Transcription</keyword>
<dbReference type="PRINTS" id="PR00455">
    <property type="entry name" value="HTHTETR"/>
</dbReference>
<evidence type="ECO:0000256" key="4">
    <source>
        <dbReference type="PROSITE-ProRule" id="PRU00335"/>
    </source>
</evidence>
<keyword evidence="7" id="KW-1185">Reference proteome</keyword>
<dbReference type="Proteomes" id="UP000537326">
    <property type="component" value="Unassembled WGS sequence"/>
</dbReference>
<comment type="caution">
    <text evidence="6">The sequence shown here is derived from an EMBL/GenBank/DDBJ whole genome shotgun (WGS) entry which is preliminary data.</text>
</comment>
<dbReference type="EMBL" id="JACBZI010000001">
    <property type="protein sequence ID" value="NYI10949.1"/>
    <property type="molecule type" value="Genomic_DNA"/>
</dbReference>
<dbReference type="Gene3D" id="1.10.357.10">
    <property type="entry name" value="Tetracycline Repressor, domain 2"/>
    <property type="match status" value="1"/>
</dbReference>
<sequence>MSEAPVTRDPDLPPGKSARTRAALRDVALQHFVEHGFDRASVPAIAAQCGVTERTFYRHFATKDEVLFGDLTTRLEWFRRALRQRPAEEDLRESVRHSLASAPIDLRLMVEIARLRSELLSPERIERVFRDRQGAMAREVREVLVERGVDELAAAVRAEVLAGAVFAALAVWTEGPGPHDVAALGRLTAEALEQVRGAL</sequence>
<dbReference type="SUPFAM" id="SSF46689">
    <property type="entry name" value="Homeodomain-like"/>
    <property type="match status" value="1"/>
</dbReference>
<dbReference type="RefSeq" id="WP_179531709.1">
    <property type="nucleotide sequence ID" value="NZ_BAAAPP010000005.1"/>
</dbReference>
<dbReference type="AlphaFoldDB" id="A0A7Y9YFW2"/>
<dbReference type="GO" id="GO:0003700">
    <property type="term" value="F:DNA-binding transcription factor activity"/>
    <property type="evidence" value="ECO:0007669"/>
    <property type="project" value="TreeGrafter"/>
</dbReference>
<dbReference type="InterPro" id="IPR001647">
    <property type="entry name" value="HTH_TetR"/>
</dbReference>
<dbReference type="PANTHER" id="PTHR30055">
    <property type="entry name" value="HTH-TYPE TRANSCRIPTIONAL REGULATOR RUTR"/>
    <property type="match status" value="1"/>
</dbReference>
<dbReference type="InterPro" id="IPR009057">
    <property type="entry name" value="Homeodomain-like_sf"/>
</dbReference>
<gene>
    <name evidence="6" type="ORF">BKA05_002464</name>
</gene>
<organism evidence="6 7">
    <name type="scientific">Nocardioides marinus</name>
    <dbReference type="NCBI Taxonomy" id="374514"/>
    <lineage>
        <taxon>Bacteria</taxon>
        <taxon>Bacillati</taxon>
        <taxon>Actinomycetota</taxon>
        <taxon>Actinomycetes</taxon>
        <taxon>Propionibacteriales</taxon>
        <taxon>Nocardioidaceae</taxon>
        <taxon>Nocardioides</taxon>
    </lineage>
</organism>
<evidence type="ECO:0000256" key="3">
    <source>
        <dbReference type="ARBA" id="ARBA00023163"/>
    </source>
</evidence>
<evidence type="ECO:0000313" key="6">
    <source>
        <dbReference type="EMBL" id="NYI10949.1"/>
    </source>
</evidence>
<evidence type="ECO:0000256" key="2">
    <source>
        <dbReference type="ARBA" id="ARBA00023125"/>
    </source>
</evidence>
<proteinExistence type="predicted"/>
<evidence type="ECO:0000259" key="5">
    <source>
        <dbReference type="PROSITE" id="PS50977"/>
    </source>
</evidence>
<evidence type="ECO:0000256" key="1">
    <source>
        <dbReference type="ARBA" id="ARBA00023015"/>
    </source>
</evidence>
<reference evidence="6 7" key="1">
    <citation type="submission" date="2020-07" db="EMBL/GenBank/DDBJ databases">
        <title>Sequencing the genomes of 1000 actinobacteria strains.</title>
        <authorList>
            <person name="Klenk H.-P."/>
        </authorList>
    </citation>
    <scope>NUCLEOTIDE SEQUENCE [LARGE SCALE GENOMIC DNA]</scope>
    <source>
        <strain evidence="6 7">DSM 18248</strain>
    </source>
</reference>
<feature type="domain" description="HTH tetR-type" evidence="5">
    <location>
        <begin position="18"/>
        <end position="78"/>
    </location>
</feature>
<dbReference type="PROSITE" id="PS01081">
    <property type="entry name" value="HTH_TETR_1"/>
    <property type="match status" value="1"/>
</dbReference>
<dbReference type="PANTHER" id="PTHR30055:SF238">
    <property type="entry name" value="MYCOFACTOCIN BIOSYNTHESIS TRANSCRIPTIONAL REGULATOR MFTR-RELATED"/>
    <property type="match status" value="1"/>
</dbReference>
<dbReference type="Pfam" id="PF00440">
    <property type="entry name" value="TetR_N"/>
    <property type="match status" value="1"/>
</dbReference>
<dbReference type="PROSITE" id="PS50977">
    <property type="entry name" value="HTH_TETR_2"/>
    <property type="match status" value="1"/>
</dbReference>
<name>A0A7Y9YFW2_9ACTN</name>